<dbReference type="RefSeq" id="XP_031850923.1">
    <property type="nucleotide sequence ID" value="XM_031995032.1"/>
</dbReference>
<feature type="compositionally biased region" description="Acidic residues" evidence="1">
    <location>
        <begin position="337"/>
        <end position="362"/>
    </location>
</feature>
<feature type="region of interest" description="Disordered" evidence="1">
    <location>
        <begin position="21"/>
        <end position="55"/>
    </location>
</feature>
<reference evidence="2 3" key="1">
    <citation type="submission" date="2019-09" db="EMBL/GenBank/DDBJ databases">
        <authorList>
            <person name="Brejova B."/>
        </authorList>
    </citation>
    <scope>NUCLEOTIDE SEQUENCE [LARGE SCALE GENOMIC DNA]</scope>
</reference>
<dbReference type="EMBL" id="CABVLU010000001">
    <property type="protein sequence ID" value="VVT44113.1"/>
    <property type="molecule type" value="Genomic_DNA"/>
</dbReference>
<feature type="region of interest" description="Disordered" evidence="1">
    <location>
        <begin position="282"/>
        <end position="362"/>
    </location>
</feature>
<feature type="compositionally biased region" description="Low complexity" evidence="1">
    <location>
        <begin position="311"/>
        <end position="320"/>
    </location>
</feature>
<protein>
    <submittedName>
        <fullName evidence="2">Uncharacterized protein</fullName>
    </submittedName>
</protein>
<feature type="region of interest" description="Disordered" evidence="1">
    <location>
        <begin position="78"/>
        <end position="106"/>
    </location>
</feature>
<dbReference type="GeneID" id="43579132"/>
<sequence length="362" mass="41957">MSKPIKLNDIIYFPDEFRSNELSETEQDEKILRDDEKPALSHTDTNLNHSEKTTTATTTFNETRCVCVQPTNLQIFDRSPVQENESSKTPKIGRSNAFPQYSSPLDSSEAVLTADESLRNEGSDSNLLNNRMLQLSNEDERNVEGENINIDWGDRVFMRDDITEGWSMSQNFSELGSIEEQVENTGSQEEEESSEDGESIEFEETLDHEDVNHEENENELMRTRVIERETHPWDNDGMIFDVTETDAEQDNLQINLEQIDQLNRQTIRQWFVLEGQENVLRMPESESSMSVRSMNLSSQYQEESDDENEAWRNNGNNNWGYADDEEEEEVNHANYEGDIDDYQYGGDAEDEVEDYNEDNELF</sequence>
<feature type="compositionally biased region" description="Acidic residues" evidence="1">
    <location>
        <begin position="188"/>
        <end position="204"/>
    </location>
</feature>
<gene>
    <name evidence="2" type="ORF">SAPINGB_P000308</name>
</gene>
<feature type="compositionally biased region" description="Basic and acidic residues" evidence="1">
    <location>
        <begin position="28"/>
        <end position="39"/>
    </location>
</feature>
<evidence type="ECO:0000256" key="1">
    <source>
        <dbReference type="SAM" id="MobiDB-lite"/>
    </source>
</evidence>
<organism evidence="2 3">
    <name type="scientific">Magnusiomyces paraingens</name>
    <dbReference type="NCBI Taxonomy" id="2606893"/>
    <lineage>
        <taxon>Eukaryota</taxon>
        <taxon>Fungi</taxon>
        <taxon>Dikarya</taxon>
        <taxon>Ascomycota</taxon>
        <taxon>Saccharomycotina</taxon>
        <taxon>Dipodascomycetes</taxon>
        <taxon>Dipodascales</taxon>
        <taxon>Dipodascaceae</taxon>
        <taxon>Magnusiomyces</taxon>
    </lineage>
</organism>
<name>A0A5E8AY45_9ASCO</name>
<feature type="region of interest" description="Disordered" evidence="1">
    <location>
        <begin position="179"/>
        <end position="204"/>
    </location>
</feature>
<feature type="compositionally biased region" description="Polar residues" evidence="1">
    <location>
        <begin position="97"/>
        <end position="106"/>
    </location>
</feature>
<proteinExistence type="predicted"/>
<dbReference type="AlphaFoldDB" id="A0A5E8AY45"/>
<evidence type="ECO:0000313" key="3">
    <source>
        <dbReference type="Proteomes" id="UP000398389"/>
    </source>
</evidence>
<accession>A0A5E8AY45</accession>
<keyword evidence="3" id="KW-1185">Reference proteome</keyword>
<feature type="compositionally biased region" description="Low complexity" evidence="1">
    <location>
        <begin position="285"/>
        <end position="298"/>
    </location>
</feature>
<dbReference type="Proteomes" id="UP000398389">
    <property type="component" value="Unassembled WGS sequence"/>
</dbReference>
<evidence type="ECO:0000313" key="2">
    <source>
        <dbReference type="EMBL" id="VVT44113.1"/>
    </source>
</evidence>